<keyword evidence="4" id="KW-0732">Signal</keyword>
<keyword evidence="2 4" id="KW-0697">Rotamase</keyword>
<sequence>MVKLGARGVVVVCKLVTLSIAFALASLPARAEEAWRELDADNTLVIETGRGPIVIELRPELAPNAVERIKLLARERVYDGLQFHRVIDGFVAQTGNPNNRDGGGSAHPDLAPEFTFAIPPDAIIATTSSDGVSGFVGATPFQGAGKRGWGAHCAGAVGMGRQDAPNSANSEIYILRAPARRLDHDYTIVGRVVAGLEIVRALPVGEPPATPEIVRSARIVSDLTAAERPRVQRMDTNTAAFRTLLEQARARGQADFTICDMEIPIRITP</sequence>
<dbReference type="PROSITE" id="PS50072">
    <property type="entry name" value="CSA_PPIASE_2"/>
    <property type="match status" value="1"/>
</dbReference>
<protein>
    <recommendedName>
        <fullName evidence="4">Peptidyl-prolyl cis-trans isomerase</fullName>
        <shortName evidence="4">PPIase</shortName>
        <ecNumber evidence="4">5.2.1.8</ecNumber>
    </recommendedName>
</protein>
<evidence type="ECO:0000256" key="4">
    <source>
        <dbReference type="RuleBase" id="RU363019"/>
    </source>
</evidence>
<feature type="domain" description="PPIase cyclophilin-type" evidence="5">
    <location>
        <begin position="51"/>
        <end position="202"/>
    </location>
</feature>
<feature type="signal peptide" evidence="4">
    <location>
        <begin position="1"/>
        <end position="31"/>
    </location>
</feature>
<dbReference type="Proteomes" id="UP000681075">
    <property type="component" value="Unassembled WGS sequence"/>
</dbReference>
<dbReference type="InterPro" id="IPR002130">
    <property type="entry name" value="Cyclophilin-type_PPIase_dom"/>
</dbReference>
<evidence type="ECO:0000256" key="3">
    <source>
        <dbReference type="ARBA" id="ARBA00023235"/>
    </source>
</evidence>
<dbReference type="SUPFAM" id="SSF50891">
    <property type="entry name" value="Cyclophilin-like"/>
    <property type="match status" value="1"/>
</dbReference>
<reference evidence="6" key="1">
    <citation type="submission" date="2021-02" db="EMBL/GenBank/DDBJ databases">
        <title>Genome sequence of Rhodospirillales sp. strain TMPK1 isolated from soil.</title>
        <authorList>
            <person name="Nakai R."/>
            <person name="Kusada H."/>
            <person name="Tamaki H."/>
        </authorList>
    </citation>
    <scope>NUCLEOTIDE SEQUENCE</scope>
    <source>
        <strain evidence="6">TMPK1</strain>
    </source>
</reference>
<comment type="similarity">
    <text evidence="1 4">Belongs to the cyclophilin-type PPIase family.</text>
</comment>
<dbReference type="InterPro" id="IPR029000">
    <property type="entry name" value="Cyclophilin-like_dom_sf"/>
</dbReference>
<evidence type="ECO:0000313" key="6">
    <source>
        <dbReference type="EMBL" id="GIL37992.1"/>
    </source>
</evidence>
<dbReference type="PROSITE" id="PS00170">
    <property type="entry name" value="CSA_PPIASE_1"/>
    <property type="match status" value="1"/>
</dbReference>
<evidence type="ECO:0000256" key="2">
    <source>
        <dbReference type="ARBA" id="ARBA00023110"/>
    </source>
</evidence>
<gene>
    <name evidence="6" type="ORF">TMPK1_02290</name>
</gene>
<organism evidence="6 7">
    <name type="scientific">Roseiterribacter gracilis</name>
    <dbReference type="NCBI Taxonomy" id="2812848"/>
    <lineage>
        <taxon>Bacteria</taxon>
        <taxon>Pseudomonadati</taxon>
        <taxon>Pseudomonadota</taxon>
        <taxon>Alphaproteobacteria</taxon>
        <taxon>Rhodospirillales</taxon>
        <taxon>Roseiterribacteraceae</taxon>
        <taxon>Roseiterribacter</taxon>
    </lineage>
</organism>
<dbReference type="CDD" id="cd00317">
    <property type="entry name" value="cyclophilin"/>
    <property type="match status" value="1"/>
</dbReference>
<comment type="catalytic activity">
    <reaction evidence="4">
        <text>[protein]-peptidylproline (omega=180) = [protein]-peptidylproline (omega=0)</text>
        <dbReference type="Rhea" id="RHEA:16237"/>
        <dbReference type="Rhea" id="RHEA-COMP:10747"/>
        <dbReference type="Rhea" id="RHEA-COMP:10748"/>
        <dbReference type="ChEBI" id="CHEBI:83833"/>
        <dbReference type="ChEBI" id="CHEBI:83834"/>
        <dbReference type="EC" id="5.2.1.8"/>
    </reaction>
</comment>
<comment type="function">
    <text evidence="4">PPIases accelerate the folding of proteins. It catalyzes the cis-trans isomerization of proline imidic peptide bonds in oligopeptides.</text>
</comment>
<dbReference type="InterPro" id="IPR020892">
    <property type="entry name" value="Cyclophilin-type_PPIase_CS"/>
</dbReference>
<accession>A0A8S8X802</accession>
<dbReference type="PANTHER" id="PTHR45625">
    <property type="entry name" value="PEPTIDYL-PROLYL CIS-TRANS ISOMERASE-RELATED"/>
    <property type="match status" value="1"/>
</dbReference>
<dbReference type="InterPro" id="IPR044666">
    <property type="entry name" value="Cyclophilin_A-like"/>
</dbReference>
<name>A0A8S8X802_9PROT</name>
<evidence type="ECO:0000259" key="5">
    <source>
        <dbReference type="PROSITE" id="PS50072"/>
    </source>
</evidence>
<proteinExistence type="inferred from homology"/>
<evidence type="ECO:0000313" key="7">
    <source>
        <dbReference type="Proteomes" id="UP000681075"/>
    </source>
</evidence>
<dbReference type="EMBL" id="BOPV01000001">
    <property type="protein sequence ID" value="GIL37992.1"/>
    <property type="molecule type" value="Genomic_DNA"/>
</dbReference>
<dbReference type="PANTHER" id="PTHR45625:SF4">
    <property type="entry name" value="PEPTIDYLPROLYL ISOMERASE DOMAIN AND WD REPEAT-CONTAINING PROTEIN 1"/>
    <property type="match status" value="1"/>
</dbReference>
<feature type="chain" id="PRO_5035969795" description="Peptidyl-prolyl cis-trans isomerase" evidence="4">
    <location>
        <begin position="32"/>
        <end position="269"/>
    </location>
</feature>
<dbReference type="GO" id="GO:0006457">
    <property type="term" value="P:protein folding"/>
    <property type="evidence" value="ECO:0007669"/>
    <property type="project" value="InterPro"/>
</dbReference>
<dbReference type="Gene3D" id="2.40.100.10">
    <property type="entry name" value="Cyclophilin-like"/>
    <property type="match status" value="1"/>
</dbReference>
<comment type="caution">
    <text evidence="6">The sequence shown here is derived from an EMBL/GenBank/DDBJ whole genome shotgun (WGS) entry which is preliminary data.</text>
</comment>
<evidence type="ECO:0000256" key="1">
    <source>
        <dbReference type="ARBA" id="ARBA00007365"/>
    </source>
</evidence>
<keyword evidence="7" id="KW-1185">Reference proteome</keyword>
<keyword evidence="3 4" id="KW-0413">Isomerase</keyword>
<dbReference type="EC" id="5.2.1.8" evidence="4"/>
<dbReference type="AlphaFoldDB" id="A0A8S8X802"/>
<dbReference type="GO" id="GO:0003755">
    <property type="term" value="F:peptidyl-prolyl cis-trans isomerase activity"/>
    <property type="evidence" value="ECO:0007669"/>
    <property type="project" value="UniProtKB-UniRule"/>
</dbReference>
<dbReference type="PRINTS" id="PR00153">
    <property type="entry name" value="CSAPPISMRASE"/>
</dbReference>
<dbReference type="Pfam" id="PF00160">
    <property type="entry name" value="Pro_isomerase"/>
    <property type="match status" value="1"/>
</dbReference>